<evidence type="ECO:0000313" key="3">
    <source>
        <dbReference type="Proteomes" id="UP000242287"/>
    </source>
</evidence>
<reference evidence="2 3" key="1">
    <citation type="submission" date="2014-02" db="EMBL/GenBank/DDBJ databases">
        <title>Transposable element dynamics among asymbiotic and ectomycorrhizal Amanita fungi.</title>
        <authorList>
            <consortium name="DOE Joint Genome Institute"/>
            <person name="Hess J."/>
            <person name="Skrede I."/>
            <person name="Wolfe B."/>
            <person name="LaButti K."/>
            <person name="Ohm R.A."/>
            <person name="Grigoriev I.V."/>
            <person name="Pringle A."/>
        </authorList>
    </citation>
    <scope>NUCLEOTIDE SEQUENCE [LARGE SCALE GENOMIC DNA]</scope>
    <source>
        <strain evidence="2 3">SKay4041</strain>
    </source>
</reference>
<keyword evidence="1" id="KW-1133">Transmembrane helix</keyword>
<evidence type="ECO:0000256" key="1">
    <source>
        <dbReference type="SAM" id="Phobius"/>
    </source>
</evidence>
<keyword evidence="3" id="KW-1185">Reference proteome</keyword>
<dbReference type="InterPro" id="IPR032675">
    <property type="entry name" value="LRR_dom_sf"/>
</dbReference>
<feature type="non-terminal residue" evidence="2">
    <location>
        <position position="504"/>
    </location>
</feature>
<dbReference type="Gene3D" id="3.80.10.10">
    <property type="entry name" value="Ribonuclease Inhibitor"/>
    <property type="match status" value="1"/>
</dbReference>
<protein>
    <recommendedName>
        <fullName evidence="4">F-box domain-containing protein</fullName>
    </recommendedName>
</protein>
<evidence type="ECO:0000313" key="2">
    <source>
        <dbReference type="EMBL" id="PFH50589.1"/>
    </source>
</evidence>
<keyword evidence="1" id="KW-0812">Transmembrane</keyword>
<proteinExistence type="predicted"/>
<dbReference type="OrthoDB" id="2991878at2759"/>
<gene>
    <name evidence="2" type="ORF">AMATHDRAFT_60880</name>
</gene>
<sequence length="504" mass="58470">MEESISFLTLPEDIKLLIRNELVHRIKYSELKRLRLVSRAFNELFLPVVLDTINLFCARNNYLANDYQLKELVHEADNLRAVKTLKINSTYWLTSSRFLSFALMRRRNQWAAGILMNIGIALYSCFILLPLFPKASAQVVTTKCAQLKTRLRLITSRKLYLPSVRRVQWTIQPDESSLMLAHMARLLTGLPHLTELELTLTDVDPLTSSMFRQLTQLTNLRKLTIEIVQCGETSLLTSSYRLGTKHNSFRDLIASNPNLVHLVINLQNYSQDSEVAIDLATLFSSVAADRPLPLEHFGISWQFTEGWDPEKIMPHFCNLKSIGLCFPNHSKDLSFHNFWEFLARMNVYPPHVSVNHIDQKSLDYLRKHPNLVGLTIPDVCTMSNEIMQILSQHAKTLQYFSMDFVSLPWSPENKRAFLQCTALRQIDQLRSMPYHWISTPDVKPFLGVVAQLDCPVNLMIEQSDEFSWFLHTCYASSDPLLRDLKQRIFLLRRDQRITPFMRRL</sequence>
<dbReference type="Proteomes" id="UP000242287">
    <property type="component" value="Unassembled WGS sequence"/>
</dbReference>
<keyword evidence="1" id="KW-0472">Membrane</keyword>
<accession>A0A2A9NJ24</accession>
<organism evidence="2 3">
    <name type="scientific">Amanita thiersii Skay4041</name>
    <dbReference type="NCBI Taxonomy" id="703135"/>
    <lineage>
        <taxon>Eukaryota</taxon>
        <taxon>Fungi</taxon>
        <taxon>Dikarya</taxon>
        <taxon>Basidiomycota</taxon>
        <taxon>Agaricomycotina</taxon>
        <taxon>Agaricomycetes</taxon>
        <taxon>Agaricomycetidae</taxon>
        <taxon>Agaricales</taxon>
        <taxon>Pluteineae</taxon>
        <taxon>Amanitaceae</taxon>
        <taxon>Amanita</taxon>
    </lineage>
</organism>
<feature type="transmembrane region" description="Helical" evidence="1">
    <location>
        <begin position="110"/>
        <end position="132"/>
    </location>
</feature>
<dbReference type="SUPFAM" id="SSF52047">
    <property type="entry name" value="RNI-like"/>
    <property type="match status" value="1"/>
</dbReference>
<dbReference type="AlphaFoldDB" id="A0A2A9NJ24"/>
<evidence type="ECO:0008006" key="4">
    <source>
        <dbReference type="Google" id="ProtNLM"/>
    </source>
</evidence>
<name>A0A2A9NJ24_9AGAR</name>
<dbReference type="EMBL" id="KZ302001">
    <property type="protein sequence ID" value="PFH50589.1"/>
    <property type="molecule type" value="Genomic_DNA"/>
</dbReference>